<keyword evidence="2" id="KW-1133">Transmembrane helix</keyword>
<dbReference type="Proteomes" id="UP000823964">
    <property type="component" value="Unassembled WGS sequence"/>
</dbReference>
<reference evidence="3" key="1">
    <citation type="journal article" date="2021" name="PeerJ">
        <title>Extensive microbial diversity within the chicken gut microbiome revealed by metagenomics and culture.</title>
        <authorList>
            <person name="Gilroy R."/>
            <person name="Ravi A."/>
            <person name="Getino M."/>
            <person name="Pursley I."/>
            <person name="Horton D.L."/>
            <person name="Alikhan N.F."/>
            <person name="Baker D."/>
            <person name="Gharbi K."/>
            <person name="Hall N."/>
            <person name="Watson M."/>
            <person name="Adriaenssens E.M."/>
            <person name="Foster-Nyarko E."/>
            <person name="Jarju S."/>
            <person name="Secka A."/>
            <person name="Antonio M."/>
            <person name="Oren A."/>
            <person name="Chaudhuri R.R."/>
            <person name="La Ragione R."/>
            <person name="Hildebrand F."/>
            <person name="Pallen M.J."/>
        </authorList>
    </citation>
    <scope>NUCLEOTIDE SEQUENCE</scope>
    <source>
        <strain evidence="3">14975</strain>
    </source>
</reference>
<accession>A0A9D2AH40</accession>
<evidence type="ECO:0008006" key="5">
    <source>
        <dbReference type="Google" id="ProtNLM"/>
    </source>
</evidence>
<name>A0A9D2AH40_9BACT</name>
<evidence type="ECO:0000313" key="3">
    <source>
        <dbReference type="EMBL" id="HIX20074.1"/>
    </source>
</evidence>
<feature type="region of interest" description="Disordered" evidence="1">
    <location>
        <begin position="1"/>
        <end position="26"/>
    </location>
</feature>
<feature type="compositionally biased region" description="Basic residues" evidence="1">
    <location>
        <begin position="17"/>
        <end position="26"/>
    </location>
</feature>
<proteinExistence type="predicted"/>
<evidence type="ECO:0000313" key="4">
    <source>
        <dbReference type="Proteomes" id="UP000823964"/>
    </source>
</evidence>
<dbReference type="AlphaFoldDB" id="A0A9D2AH40"/>
<comment type="caution">
    <text evidence="3">The sequence shown here is derived from an EMBL/GenBank/DDBJ whole genome shotgun (WGS) entry which is preliminary data.</text>
</comment>
<organism evidence="3 4">
    <name type="scientific">Candidatus Akkermansia intestinigallinarum</name>
    <dbReference type="NCBI Taxonomy" id="2838431"/>
    <lineage>
        <taxon>Bacteria</taxon>
        <taxon>Pseudomonadati</taxon>
        <taxon>Verrucomicrobiota</taxon>
        <taxon>Verrucomicrobiia</taxon>
        <taxon>Verrucomicrobiales</taxon>
        <taxon>Akkermansiaceae</taxon>
        <taxon>Akkermansia</taxon>
    </lineage>
</organism>
<dbReference type="EMBL" id="DXFQ01000099">
    <property type="protein sequence ID" value="HIX20074.1"/>
    <property type="molecule type" value="Genomic_DNA"/>
</dbReference>
<dbReference type="SUPFAM" id="SSF48371">
    <property type="entry name" value="ARM repeat"/>
    <property type="match status" value="1"/>
</dbReference>
<dbReference type="InterPro" id="IPR016024">
    <property type="entry name" value="ARM-type_fold"/>
</dbReference>
<feature type="transmembrane region" description="Helical" evidence="2">
    <location>
        <begin position="110"/>
        <end position="132"/>
    </location>
</feature>
<keyword evidence="2" id="KW-0812">Transmembrane</keyword>
<keyword evidence="2" id="KW-0472">Membrane</keyword>
<evidence type="ECO:0000256" key="1">
    <source>
        <dbReference type="SAM" id="MobiDB-lite"/>
    </source>
</evidence>
<gene>
    <name evidence="3" type="ORF">H9862_05660</name>
</gene>
<feature type="transmembrane region" description="Helical" evidence="2">
    <location>
        <begin position="47"/>
        <end position="66"/>
    </location>
</feature>
<protein>
    <recommendedName>
        <fullName evidence="5">HEAT repeat domain-containing protein</fullName>
    </recommendedName>
</protein>
<evidence type="ECO:0000256" key="2">
    <source>
        <dbReference type="SAM" id="Phobius"/>
    </source>
</evidence>
<feature type="compositionally biased region" description="Basic and acidic residues" evidence="1">
    <location>
        <begin position="1"/>
        <end position="14"/>
    </location>
</feature>
<reference evidence="3" key="2">
    <citation type="submission" date="2021-04" db="EMBL/GenBank/DDBJ databases">
        <authorList>
            <person name="Gilroy R."/>
        </authorList>
    </citation>
    <scope>NUCLEOTIDE SEQUENCE</scope>
    <source>
        <strain evidence="3">14975</strain>
    </source>
</reference>
<feature type="transmembrane region" description="Helical" evidence="2">
    <location>
        <begin position="86"/>
        <end position="103"/>
    </location>
</feature>
<sequence>MEQSPEEAREEAQLRRQVNRSNRRQQARAESLVDNYTSAEPFRHVGGLRLVFGLVVFGIVAFAFLMGTDSSYETFLSELPPMGQHALAALFCVPASLLIFFSVRRLRWVTGALALAVLAGSWYLPLLSYRMILGDDIPEKKAASEPEARLRDDGAATKVVPRRGTRVLSTERIAALRGLFKDEPEGRYYLVYMNTPAKYDDVFCRALKRICMADAVRPYRENAGAVYLVKRAHPDCSAREMRRLLERYGVVTYDEDGVFEVNFDEEKSNLGRRPVPTSRNPNADPQFVESNLLCIMSPDADRVARAAEALAAARVTVRRDLIREKLMAVLQDAWASEPEAWGQLVRALIVYSEPGDAAVLPPVRRYFDFRLAGGSRGGSADDEVVAYLVRETPATMVQPVVDFWAQDPVNRSNAIVLLGSAAEEAVLNSAGNGEDPQKLHALLNYLSLCGTERCVPLLESLLKHPDDLTRHSAEATLLRVRERLAAPDAAP</sequence>